<dbReference type="EMBL" id="JAYMGO010000006">
    <property type="protein sequence ID" value="KAL1272782.1"/>
    <property type="molecule type" value="Genomic_DNA"/>
</dbReference>
<gene>
    <name evidence="1" type="ORF">QQF64_028644</name>
</gene>
<keyword evidence="2" id="KW-1185">Reference proteome</keyword>
<sequence>MRAFCRPLPQTSITTVSQPPRLSVCARVYRGVRSASNAVAAACGFLPVLDFLEGGQPMSHSTNHLIPRLAVLFQFTSPLGCRNVEQRVNLAEMRDMRAGSDAFKRAVVQRSASALLQCCSIAQARLFRDGDWLVCSNPETVSSAGRDLCDIPRCPRRDPSCHVERFLFDSRAGRAFLLVSGATETAARLDLFAMAVGMRELVVEVMEFGIARSLGGSHVSLCGGDSLSIVFN</sequence>
<name>A0ABR3N7J0_9TELE</name>
<evidence type="ECO:0000313" key="1">
    <source>
        <dbReference type="EMBL" id="KAL1272782.1"/>
    </source>
</evidence>
<reference evidence="1 2" key="1">
    <citation type="submission" date="2023-09" db="EMBL/GenBank/DDBJ databases">
        <authorList>
            <person name="Wang M."/>
        </authorList>
    </citation>
    <scope>NUCLEOTIDE SEQUENCE [LARGE SCALE GENOMIC DNA]</scope>
    <source>
        <strain evidence="1">GT-2023</strain>
        <tissue evidence="1">Liver</tissue>
    </source>
</reference>
<protein>
    <submittedName>
        <fullName evidence="1">Uncharacterized protein</fullName>
    </submittedName>
</protein>
<proteinExistence type="predicted"/>
<comment type="caution">
    <text evidence="1">The sequence shown here is derived from an EMBL/GenBank/DDBJ whole genome shotgun (WGS) entry which is preliminary data.</text>
</comment>
<evidence type="ECO:0000313" key="2">
    <source>
        <dbReference type="Proteomes" id="UP001558613"/>
    </source>
</evidence>
<dbReference type="Proteomes" id="UP001558613">
    <property type="component" value="Unassembled WGS sequence"/>
</dbReference>
<organism evidence="1 2">
    <name type="scientific">Cirrhinus molitorella</name>
    <name type="common">mud carp</name>
    <dbReference type="NCBI Taxonomy" id="172907"/>
    <lineage>
        <taxon>Eukaryota</taxon>
        <taxon>Metazoa</taxon>
        <taxon>Chordata</taxon>
        <taxon>Craniata</taxon>
        <taxon>Vertebrata</taxon>
        <taxon>Euteleostomi</taxon>
        <taxon>Actinopterygii</taxon>
        <taxon>Neopterygii</taxon>
        <taxon>Teleostei</taxon>
        <taxon>Ostariophysi</taxon>
        <taxon>Cypriniformes</taxon>
        <taxon>Cyprinidae</taxon>
        <taxon>Labeoninae</taxon>
        <taxon>Labeonini</taxon>
        <taxon>Cirrhinus</taxon>
    </lineage>
</organism>
<accession>A0ABR3N7J0</accession>